<dbReference type="EMBL" id="KB445811">
    <property type="protein sequence ID" value="EMD32493.1"/>
    <property type="molecule type" value="Genomic_DNA"/>
</dbReference>
<dbReference type="AlphaFoldDB" id="M2Q6Q2"/>
<name>M2Q6Q2_CERS8</name>
<dbReference type="HOGENOM" id="CLU_808934_0_0_1"/>
<reference evidence="2 3" key="1">
    <citation type="journal article" date="2012" name="Proc. Natl. Acad. Sci. U.S.A.">
        <title>Comparative genomics of Ceriporiopsis subvermispora and Phanerochaete chrysosporium provide insight into selective ligninolysis.</title>
        <authorList>
            <person name="Fernandez-Fueyo E."/>
            <person name="Ruiz-Duenas F.J."/>
            <person name="Ferreira P."/>
            <person name="Floudas D."/>
            <person name="Hibbett D.S."/>
            <person name="Canessa P."/>
            <person name="Larrondo L.F."/>
            <person name="James T.Y."/>
            <person name="Seelenfreund D."/>
            <person name="Lobos S."/>
            <person name="Polanco R."/>
            <person name="Tello M."/>
            <person name="Honda Y."/>
            <person name="Watanabe T."/>
            <person name="Watanabe T."/>
            <person name="Ryu J.S."/>
            <person name="Kubicek C.P."/>
            <person name="Schmoll M."/>
            <person name="Gaskell J."/>
            <person name="Hammel K.E."/>
            <person name="St John F.J."/>
            <person name="Vanden Wymelenberg A."/>
            <person name="Sabat G."/>
            <person name="Splinter BonDurant S."/>
            <person name="Syed K."/>
            <person name="Yadav J.S."/>
            <person name="Doddapaneni H."/>
            <person name="Subramanian V."/>
            <person name="Lavin J.L."/>
            <person name="Oguiza J.A."/>
            <person name="Perez G."/>
            <person name="Pisabarro A.G."/>
            <person name="Ramirez L."/>
            <person name="Santoyo F."/>
            <person name="Master E."/>
            <person name="Coutinho P.M."/>
            <person name="Henrissat B."/>
            <person name="Lombard V."/>
            <person name="Magnuson J.K."/>
            <person name="Kuees U."/>
            <person name="Hori C."/>
            <person name="Igarashi K."/>
            <person name="Samejima M."/>
            <person name="Held B.W."/>
            <person name="Barry K.W."/>
            <person name="LaButti K.M."/>
            <person name="Lapidus A."/>
            <person name="Lindquist E.A."/>
            <person name="Lucas S.M."/>
            <person name="Riley R."/>
            <person name="Salamov A.A."/>
            <person name="Hoffmeister D."/>
            <person name="Schwenk D."/>
            <person name="Hadar Y."/>
            <person name="Yarden O."/>
            <person name="de Vries R.P."/>
            <person name="Wiebenga A."/>
            <person name="Stenlid J."/>
            <person name="Eastwood D."/>
            <person name="Grigoriev I.V."/>
            <person name="Berka R.M."/>
            <person name="Blanchette R.A."/>
            <person name="Kersten P."/>
            <person name="Martinez A.T."/>
            <person name="Vicuna R."/>
            <person name="Cullen D."/>
        </authorList>
    </citation>
    <scope>NUCLEOTIDE SEQUENCE [LARGE SCALE GENOMIC DNA]</scope>
    <source>
        <strain evidence="2 3">B</strain>
    </source>
</reference>
<protein>
    <submittedName>
        <fullName evidence="2">Uncharacterized protein</fullName>
    </submittedName>
</protein>
<organism evidence="2 3">
    <name type="scientific">Ceriporiopsis subvermispora (strain B)</name>
    <name type="common">White-rot fungus</name>
    <name type="synonym">Gelatoporia subvermispora</name>
    <dbReference type="NCBI Taxonomy" id="914234"/>
    <lineage>
        <taxon>Eukaryota</taxon>
        <taxon>Fungi</taxon>
        <taxon>Dikarya</taxon>
        <taxon>Basidiomycota</taxon>
        <taxon>Agaricomycotina</taxon>
        <taxon>Agaricomycetes</taxon>
        <taxon>Polyporales</taxon>
        <taxon>Gelatoporiaceae</taxon>
        <taxon>Gelatoporia</taxon>
    </lineage>
</organism>
<evidence type="ECO:0000256" key="1">
    <source>
        <dbReference type="SAM" id="MobiDB-lite"/>
    </source>
</evidence>
<sequence length="339" mass="37232">MSFIRTSNGQYIREMWPAVLPRRGPSLTQLSSATESWRSMPSQYEQLSTWMVIQAQDEDGPRNGPRRPYMLTYLEPPGAGGPVQAKIHIQGFLAHCNVRVLGDWDRSEHNIPRAMQFVHLHGGTGPSRVAYDAQIGAVHELIGYIADSLNVARPQDAVDNGDFRLERTVFTKITPVRNVRAISLSSLDDPSGRARRYARKWVVDHRIATKIRNTRGELIVVQPGVLRPGDFVDVTFTVDIQYTSNKKTSRVAVGFLVHDIVRLMSSAEVQAALPDAMNVPLPQHPPSGEVDLPPDDDEAPVLSTSGTEDTVMGEATQNHVGAGLPHALSSLNLGQEGAP</sequence>
<accession>M2Q6Q2</accession>
<gene>
    <name evidence="2" type="ORF">CERSUDRAFT_99567</name>
</gene>
<dbReference type="OrthoDB" id="3270129at2759"/>
<dbReference type="Proteomes" id="UP000016930">
    <property type="component" value="Unassembled WGS sequence"/>
</dbReference>
<proteinExistence type="predicted"/>
<evidence type="ECO:0000313" key="3">
    <source>
        <dbReference type="Proteomes" id="UP000016930"/>
    </source>
</evidence>
<feature type="region of interest" description="Disordered" evidence="1">
    <location>
        <begin position="277"/>
        <end position="339"/>
    </location>
</feature>
<keyword evidence="3" id="KW-1185">Reference proteome</keyword>
<evidence type="ECO:0000313" key="2">
    <source>
        <dbReference type="EMBL" id="EMD32493.1"/>
    </source>
</evidence>